<dbReference type="AlphaFoldDB" id="A0A5P2DSR9"/>
<name>A0A5P2DSR9_STRVZ</name>
<sequence length="217" mass="22533">MSDPDRGPGPGLVRDDAPPPGRCAPVLAAAFVREPAMAWIAGGSDRVRQAWFTATLRTHATLPGARRHLLADGRGRPLAAAVLTPPAAVPSGAARAAWAARTLAGCGPRALVRTLRYLHAAEAETPAGAWTLEFIGVEPGAAGRGTGGRLLGHLLATTPAPGGIFLTTADGANVRLYRRFGFTTVRRLTVGPLEVTAMWRPDAPPGHAPADGRRRGS</sequence>
<evidence type="ECO:0000313" key="3">
    <source>
        <dbReference type="EMBL" id="QES58234.1"/>
    </source>
</evidence>
<organism evidence="3 4">
    <name type="scientific">Streptomyces venezuelae</name>
    <dbReference type="NCBI Taxonomy" id="54571"/>
    <lineage>
        <taxon>Bacteria</taxon>
        <taxon>Bacillati</taxon>
        <taxon>Actinomycetota</taxon>
        <taxon>Actinomycetes</taxon>
        <taxon>Kitasatosporales</taxon>
        <taxon>Streptomycetaceae</taxon>
        <taxon>Streptomyces</taxon>
    </lineage>
</organism>
<dbReference type="InterPro" id="IPR016181">
    <property type="entry name" value="Acyl_CoA_acyltransferase"/>
</dbReference>
<evidence type="ECO:0000259" key="2">
    <source>
        <dbReference type="Pfam" id="PF00583"/>
    </source>
</evidence>
<dbReference type="PANTHER" id="PTHR42791">
    <property type="entry name" value="GNAT FAMILY ACETYLTRANSFERASE"/>
    <property type="match status" value="1"/>
</dbReference>
<dbReference type="EMBL" id="CP029189">
    <property type="protein sequence ID" value="QES58234.1"/>
    <property type="molecule type" value="Genomic_DNA"/>
</dbReference>
<dbReference type="Gene3D" id="3.40.630.30">
    <property type="match status" value="1"/>
</dbReference>
<reference evidence="3 4" key="1">
    <citation type="submission" date="2018-05" db="EMBL/GenBank/DDBJ databases">
        <title>Streptomyces venezuelae.</title>
        <authorList>
            <person name="Kim W."/>
            <person name="Lee N."/>
            <person name="Cho B.-K."/>
        </authorList>
    </citation>
    <scope>NUCLEOTIDE SEQUENCE [LARGE SCALE GENOMIC DNA]</scope>
    <source>
        <strain evidence="3 4">ATCC 21018</strain>
    </source>
</reference>
<accession>A0A5P2DSR9</accession>
<proteinExistence type="predicted"/>
<dbReference type="InterPro" id="IPR052523">
    <property type="entry name" value="Trichothecene_AcTrans"/>
</dbReference>
<dbReference type="PANTHER" id="PTHR42791:SF1">
    <property type="entry name" value="N-ACETYLTRANSFERASE DOMAIN-CONTAINING PROTEIN"/>
    <property type="match status" value="1"/>
</dbReference>
<feature type="region of interest" description="Disordered" evidence="1">
    <location>
        <begin position="1"/>
        <end position="20"/>
    </location>
</feature>
<evidence type="ECO:0000313" key="4">
    <source>
        <dbReference type="Proteomes" id="UP000324101"/>
    </source>
</evidence>
<dbReference type="OrthoDB" id="7057833at2"/>
<gene>
    <name evidence="3" type="ORF">DEJ51_32230</name>
</gene>
<dbReference type="SUPFAM" id="SSF55729">
    <property type="entry name" value="Acyl-CoA N-acyltransferases (Nat)"/>
    <property type="match status" value="1"/>
</dbReference>
<dbReference type="RefSeq" id="WP_150261147.1">
    <property type="nucleotide sequence ID" value="NZ_CP029189.1"/>
</dbReference>
<evidence type="ECO:0000256" key="1">
    <source>
        <dbReference type="SAM" id="MobiDB-lite"/>
    </source>
</evidence>
<dbReference type="GO" id="GO:0016747">
    <property type="term" value="F:acyltransferase activity, transferring groups other than amino-acyl groups"/>
    <property type="evidence" value="ECO:0007669"/>
    <property type="project" value="InterPro"/>
</dbReference>
<dbReference type="Proteomes" id="UP000324101">
    <property type="component" value="Chromosome"/>
</dbReference>
<dbReference type="InterPro" id="IPR000182">
    <property type="entry name" value="GNAT_dom"/>
</dbReference>
<dbReference type="Pfam" id="PF00583">
    <property type="entry name" value="Acetyltransf_1"/>
    <property type="match status" value="1"/>
</dbReference>
<feature type="domain" description="N-acetyltransferase" evidence="2">
    <location>
        <begin position="128"/>
        <end position="182"/>
    </location>
</feature>
<protein>
    <recommendedName>
        <fullName evidence="2">N-acetyltransferase domain-containing protein</fullName>
    </recommendedName>
</protein>